<proteinExistence type="predicted"/>
<name>G2ZLC6_9RALS</name>
<evidence type="ECO:0000313" key="1">
    <source>
        <dbReference type="EMBL" id="CCA79853.1"/>
    </source>
</evidence>
<protein>
    <submittedName>
        <fullName evidence="1">Uncharacterized protein</fullName>
    </submittedName>
</protein>
<sequence length="55" mass="5958">MALFAPRIKNTEKLLEQASALSADRQRGATHNDSLPDSDTLIAAMDALANSWMKA</sequence>
<dbReference type="EMBL" id="FR854064">
    <property type="protein sequence ID" value="CCA79853.1"/>
    <property type="molecule type" value="Genomic_DNA"/>
</dbReference>
<dbReference type="AlphaFoldDB" id="G2ZLC6"/>
<reference evidence="1" key="2">
    <citation type="submission" date="2011-04" db="EMBL/GenBank/DDBJ databases">
        <authorList>
            <person name="Genoscope - CEA"/>
        </authorList>
    </citation>
    <scope>NUCLEOTIDE SEQUENCE</scope>
    <source>
        <strain evidence="1">R229</strain>
    </source>
</reference>
<reference evidence="1" key="1">
    <citation type="journal article" date="2011" name="PLoS ONE">
        <title>Ralstonia syzygii, the Blood Disease Bacterium and some Asian R. solanacearum strains form a single genomic species despite divergent lifestyles.</title>
        <authorList>
            <person name="Remenant B."/>
            <person name="de Cambiaire J.C."/>
            <person name="Cellier G."/>
            <person name="Jacobs J.M."/>
            <person name="Mangenot S."/>
            <person name="Barbe V."/>
            <person name="Lajus A."/>
            <person name="Vallenet D."/>
            <person name="Medigue C."/>
            <person name="Fegan M."/>
            <person name="Allen C."/>
            <person name="Prior P."/>
        </authorList>
    </citation>
    <scope>NUCLEOTIDE SEQUENCE</scope>
    <source>
        <strain evidence="1">R229</strain>
    </source>
</reference>
<gene>
    <name evidence="1" type="ORF">BDB_80238</name>
</gene>
<accession>G2ZLC6</accession>
<organism evidence="1">
    <name type="scientific">blood disease bacterium R229</name>
    <dbReference type="NCBI Taxonomy" id="741978"/>
    <lineage>
        <taxon>Bacteria</taxon>
        <taxon>Pseudomonadati</taxon>
        <taxon>Pseudomonadota</taxon>
        <taxon>Betaproteobacteria</taxon>
        <taxon>Burkholderiales</taxon>
        <taxon>Burkholderiaceae</taxon>
        <taxon>Ralstonia</taxon>
        <taxon>Ralstonia solanacearum species complex</taxon>
    </lineage>
</organism>